<dbReference type="RefSeq" id="WP_172455687.1">
    <property type="nucleotide sequence ID" value="NZ_CP016808.1"/>
</dbReference>
<gene>
    <name evidence="2" type="ORF">BBD42_31055</name>
</gene>
<protein>
    <recommendedName>
        <fullName evidence="1">HTH LytTR-type domain-containing protein</fullName>
    </recommendedName>
</protein>
<accession>A0A1B2DRU7</accession>
<evidence type="ECO:0000313" key="2">
    <source>
        <dbReference type="EMBL" id="ANY70443.1"/>
    </source>
</evidence>
<dbReference type="SMART" id="SM00850">
    <property type="entry name" value="LytTR"/>
    <property type="match status" value="1"/>
</dbReference>
<evidence type="ECO:0000259" key="1">
    <source>
        <dbReference type="SMART" id="SM00850"/>
    </source>
</evidence>
<dbReference type="InterPro" id="IPR007492">
    <property type="entry name" value="LytTR_DNA-bd_dom"/>
</dbReference>
<reference evidence="2" key="1">
    <citation type="submission" date="2016-08" db="EMBL/GenBank/DDBJ databases">
        <title>Complete Genome Seqeunce of Paenibacillus sp. BIHB 4019 from tea rhizoplane.</title>
        <authorList>
            <person name="Thakur R."/>
            <person name="Swarnkar M.K."/>
            <person name="Gulati A."/>
        </authorList>
    </citation>
    <scope>NUCLEOTIDE SEQUENCE [LARGE SCALE GENOMIC DNA]</scope>
    <source>
        <strain evidence="2">BIHB4019</strain>
    </source>
</reference>
<feature type="domain" description="HTH LytTR-type" evidence="1">
    <location>
        <begin position="3"/>
        <end position="88"/>
    </location>
</feature>
<organism evidence="2">
    <name type="scientific">Paenibacillus sp. BIHB 4019</name>
    <dbReference type="NCBI Taxonomy" id="1870819"/>
    <lineage>
        <taxon>Bacteria</taxon>
        <taxon>Bacillati</taxon>
        <taxon>Bacillota</taxon>
        <taxon>Bacilli</taxon>
        <taxon>Bacillales</taxon>
        <taxon>Paenibacillaceae</taxon>
        <taxon>Paenibacillus</taxon>
    </lineage>
</organism>
<proteinExistence type="predicted"/>
<dbReference type="Gene3D" id="2.40.50.1020">
    <property type="entry name" value="LytTr DNA-binding domain"/>
    <property type="match status" value="1"/>
</dbReference>
<dbReference type="GO" id="GO:0003677">
    <property type="term" value="F:DNA binding"/>
    <property type="evidence" value="ECO:0007669"/>
    <property type="project" value="InterPro"/>
</dbReference>
<name>A0A1B2DRU7_9BACL</name>
<dbReference type="EMBL" id="CP016808">
    <property type="protein sequence ID" value="ANY70443.1"/>
    <property type="molecule type" value="Genomic_DNA"/>
</dbReference>
<sequence>MENEIMIVRIENRKIVMKTTQNEELSGTIMEQLEILLEPLGFVKIDQSKLIQKECIREIEGNVIYFKNSDQICYIPRRHIRRLEEVIRHE</sequence>
<dbReference type="Pfam" id="PF04397">
    <property type="entry name" value="LytTR"/>
    <property type="match status" value="1"/>
</dbReference>
<dbReference type="AlphaFoldDB" id="A0A1B2DRU7"/>